<protein>
    <submittedName>
        <fullName evidence="2">Uncharacterized protein</fullName>
    </submittedName>
</protein>
<proteinExistence type="predicted"/>
<accession>A0A228I104</accession>
<dbReference type="RefSeq" id="WP_089453902.1">
    <property type="nucleotide sequence ID" value="NZ_NKFA01000027.1"/>
</dbReference>
<feature type="transmembrane region" description="Helical" evidence="1">
    <location>
        <begin position="24"/>
        <end position="43"/>
    </location>
</feature>
<dbReference type="AlphaFoldDB" id="A0A228I104"/>
<dbReference type="Proteomes" id="UP000214600">
    <property type="component" value="Unassembled WGS sequence"/>
</dbReference>
<reference evidence="3" key="1">
    <citation type="submission" date="2017-06" db="EMBL/GenBank/DDBJ databases">
        <authorList>
            <person name="LiPuma J."/>
            <person name="Spilker T."/>
        </authorList>
    </citation>
    <scope>NUCLEOTIDE SEQUENCE [LARGE SCALE GENOMIC DNA]</scope>
    <source>
        <strain evidence="3">AU17325</strain>
    </source>
</reference>
<reference evidence="2 3" key="2">
    <citation type="submission" date="2017-08" db="EMBL/GenBank/DDBJ databases">
        <title>WGS of novel Burkholderia cepaca complex species.</title>
        <authorList>
            <person name="Lipuma J."/>
            <person name="Spilker T."/>
        </authorList>
    </citation>
    <scope>NUCLEOTIDE SEQUENCE [LARGE SCALE GENOMIC DNA]</scope>
    <source>
        <strain evidence="2 3">AU17325</strain>
    </source>
</reference>
<comment type="caution">
    <text evidence="2">The sequence shown here is derived from an EMBL/GenBank/DDBJ whole genome shotgun (WGS) entry which is preliminary data.</text>
</comment>
<sequence length="66" mass="7128">MNETRAPHPITEGLRADWKADRPMLLTGVAVVVLSSVSAVVAITHRRSVIGRDDKVVRLGDARVPA</sequence>
<evidence type="ECO:0000256" key="1">
    <source>
        <dbReference type="SAM" id="Phobius"/>
    </source>
</evidence>
<evidence type="ECO:0000313" key="3">
    <source>
        <dbReference type="Proteomes" id="UP000214600"/>
    </source>
</evidence>
<evidence type="ECO:0000313" key="2">
    <source>
        <dbReference type="EMBL" id="OXI35769.1"/>
    </source>
</evidence>
<keyword evidence="1" id="KW-1133">Transmembrane helix</keyword>
<dbReference type="EMBL" id="NKFA01000027">
    <property type="protein sequence ID" value="OXI35769.1"/>
    <property type="molecule type" value="Genomic_DNA"/>
</dbReference>
<keyword evidence="1" id="KW-0812">Transmembrane</keyword>
<gene>
    <name evidence="2" type="ORF">CFB84_35780</name>
</gene>
<organism evidence="2 3">
    <name type="scientific">Burkholderia aenigmatica</name>
    <dbReference type="NCBI Taxonomy" id="2015348"/>
    <lineage>
        <taxon>Bacteria</taxon>
        <taxon>Pseudomonadati</taxon>
        <taxon>Pseudomonadota</taxon>
        <taxon>Betaproteobacteria</taxon>
        <taxon>Burkholderiales</taxon>
        <taxon>Burkholderiaceae</taxon>
        <taxon>Burkholderia</taxon>
        <taxon>Burkholderia cepacia complex</taxon>
    </lineage>
</organism>
<name>A0A228I104_9BURK</name>
<keyword evidence="1" id="KW-0472">Membrane</keyword>